<keyword evidence="3" id="KW-1185">Reference proteome</keyword>
<dbReference type="KEGG" id="ahb:bsdtb5_40030"/>
<gene>
    <name evidence="2" type="ORF">bsdtb5_40030</name>
</gene>
<keyword evidence="1" id="KW-0472">Membrane</keyword>
<feature type="transmembrane region" description="Helical" evidence="1">
    <location>
        <begin position="17"/>
        <end position="39"/>
    </location>
</feature>
<accession>A0A7R7IG46</accession>
<dbReference type="PANTHER" id="PTHR37305">
    <property type="entry name" value="INTEGRAL MEMBRANE PROTEIN-RELATED"/>
    <property type="match status" value="1"/>
</dbReference>
<feature type="transmembrane region" description="Helical" evidence="1">
    <location>
        <begin position="107"/>
        <end position="128"/>
    </location>
</feature>
<proteinExistence type="predicted"/>
<organism evidence="2 3">
    <name type="scientific">Anaeromicropila herbilytica</name>
    <dbReference type="NCBI Taxonomy" id="2785025"/>
    <lineage>
        <taxon>Bacteria</taxon>
        <taxon>Bacillati</taxon>
        <taxon>Bacillota</taxon>
        <taxon>Clostridia</taxon>
        <taxon>Lachnospirales</taxon>
        <taxon>Lachnospiraceae</taxon>
        <taxon>Anaeromicropila</taxon>
    </lineage>
</organism>
<evidence type="ECO:0000313" key="3">
    <source>
        <dbReference type="Proteomes" id="UP000595897"/>
    </source>
</evidence>
<dbReference type="PANTHER" id="PTHR37305:SF1">
    <property type="entry name" value="MEMBRANE PROTEIN"/>
    <property type="match status" value="1"/>
</dbReference>
<dbReference type="Pfam" id="PF12730">
    <property type="entry name" value="ABC2_membrane_4"/>
    <property type="match status" value="1"/>
</dbReference>
<keyword evidence="1" id="KW-0812">Transmembrane</keyword>
<reference evidence="2 3" key="1">
    <citation type="submission" date="2020-11" db="EMBL/GenBank/DDBJ databases">
        <title>Draft genome sequencing of a Lachnospiraceae strain isolated from anoxic soil subjected to BSD treatment.</title>
        <authorList>
            <person name="Uek A."/>
            <person name="Tonouchi A."/>
        </authorList>
    </citation>
    <scope>NUCLEOTIDE SEQUENCE [LARGE SCALE GENOMIC DNA]</scope>
    <source>
        <strain evidence="2 3">TB5</strain>
    </source>
</reference>
<name>A0A7R7IG46_9FIRM</name>
<evidence type="ECO:0000313" key="2">
    <source>
        <dbReference type="EMBL" id="BCN32708.1"/>
    </source>
</evidence>
<dbReference type="Proteomes" id="UP000595897">
    <property type="component" value="Chromosome"/>
</dbReference>
<evidence type="ECO:0000256" key="1">
    <source>
        <dbReference type="SAM" id="Phobius"/>
    </source>
</evidence>
<sequence>MMNVITSECYKIFRSKILYVISIILLSINVIQMIALIYVKKTSTVTAKLLEEMSGINGYQGSYNADIVFYIIVIFAACLITAEYANGSIRQMACHGIARWKLVLGQYIAISSVVTVILITYGLINLLSSTILCQLGDIDMNAFIRMNLGMICMFWGVSGIGTFFSYLFKNSGITIAISVLLILCGNIIAQAATLITKNDIFLTYSLSNMRKTIIDLNAKPEDVITCSMVFLIIGIATMIGSTLLFAVRDVD</sequence>
<feature type="transmembrane region" description="Helical" evidence="1">
    <location>
        <begin position="175"/>
        <end position="195"/>
    </location>
</feature>
<protein>
    <submittedName>
        <fullName evidence="2">ABC transporter permease</fullName>
    </submittedName>
</protein>
<dbReference type="EMBL" id="AP024169">
    <property type="protein sequence ID" value="BCN32708.1"/>
    <property type="molecule type" value="Genomic_DNA"/>
</dbReference>
<keyword evidence="1" id="KW-1133">Transmembrane helix</keyword>
<feature type="transmembrane region" description="Helical" evidence="1">
    <location>
        <begin position="67"/>
        <end position="86"/>
    </location>
</feature>
<dbReference type="RefSeq" id="WP_271713733.1">
    <property type="nucleotide sequence ID" value="NZ_AP024169.1"/>
</dbReference>
<feature type="transmembrane region" description="Helical" evidence="1">
    <location>
        <begin position="228"/>
        <end position="247"/>
    </location>
</feature>
<dbReference type="AlphaFoldDB" id="A0A7R7IG46"/>
<feature type="transmembrane region" description="Helical" evidence="1">
    <location>
        <begin position="148"/>
        <end position="168"/>
    </location>
</feature>